<reference evidence="2 3" key="1">
    <citation type="journal article" date="2017" name="BMC Genomics">
        <title>Whole-genome assembly of Babesia ovata and comparative genomics between closely related pathogens.</title>
        <authorList>
            <person name="Yamagishi J."/>
            <person name="Asada M."/>
            <person name="Hakimi H."/>
            <person name="Tanaka T.Q."/>
            <person name="Sugimoto C."/>
            <person name="Kawazu S."/>
        </authorList>
    </citation>
    <scope>NUCLEOTIDE SEQUENCE [LARGE SCALE GENOMIC DNA]</scope>
    <source>
        <strain evidence="2 3">Miyake</strain>
    </source>
</reference>
<accession>A0A2H6KHW1</accession>
<sequence>MSTRQIRRLQRDREREKDEYTTPPPKVVINVNQPRFSFSMLRDALDSDEESSSDSEEDSSSEADSSSSSSEHEESVTCSTPDRNIQTPQDGNKGDDGSPEPQNADEDTDEDSDMQLLESYKEQTAESADADASANKEKRFECLRIEPRAFRVVGVDTRASGKTRMGKGFGGYLQGRNWLVPGVPPKLADKYRAVVGQHMRLKGTYDAKSERERFTLELSERLKFAQGNHEDAFKAISFAIKLFQAALPPRFSPFRLDEKGYYNTWLPSYCGSNLVAYRLLLLYMICLERQAQWEACLAVCKLMLLMDFPNDVAHALLHIDLYLLNHSGIGVAEFAVGYAKAVEYAVPLYWVLPNFAFSMALEFFAKETKESVHTPISESYLDLLQQFLMLQEDRLGFRFNPVEQDMGIYADKRSELCLIRALVQYPDMIRMLARENFAADLVVYTEMEPFASWMSDYDTDDVHLIKCYLAKTGDLWRHENLSFLINTAGVIAEIYRTERGATILGTFRDLWSAFRLEQPLPLRPTDVIVAEFDLTSHSLPTALE</sequence>
<dbReference type="Pfam" id="PF04910">
    <property type="entry name" value="Tcf25"/>
    <property type="match status" value="1"/>
</dbReference>
<comment type="caution">
    <text evidence="2">The sequence shown here is derived from an EMBL/GenBank/DDBJ whole genome shotgun (WGS) entry which is preliminary data.</text>
</comment>
<organism evidence="2 3">
    <name type="scientific">Babesia ovata</name>
    <dbReference type="NCBI Taxonomy" id="189622"/>
    <lineage>
        <taxon>Eukaryota</taxon>
        <taxon>Sar</taxon>
        <taxon>Alveolata</taxon>
        <taxon>Apicomplexa</taxon>
        <taxon>Aconoidasida</taxon>
        <taxon>Piroplasmida</taxon>
        <taxon>Babesiidae</taxon>
        <taxon>Babesia</taxon>
    </lineage>
</organism>
<dbReference type="VEuPathDB" id="PiroplasmaDB:BOVATA_040520"/>
<dbReference type="PANTHER" id="PTHR22684:SF0">
    <property type="entry name" value="RIBOSOME QUALITY CONTROL COMPLEX SUBUNIT TCF25"/>
    <property type="match status" value="1"/>
</dbReference>
<evidence type="ECO:0000313" key="2">
    <source>
        <dbReference type="EMBL" id="GBE62559.1"/>
    </source>
</evidence>
<feature type="compositionally biased region" description="Acidic residues" evidence="1">
    <location>
        <begin position="103"/>
        <end position="112"/>
    </location>
</feature>
<name>A0A2H6KHW1_9APIC</name>
<dbReference type="PANTHER" id="PTHR22684">
    <property type="entry name" value="NULP1-RELATED"/>
    <property type="match status" value="1"/>
</dbReference>
<feature type="region of interest" description="Disordered" evidence="1">
    <location>
        <begin position="1"/>
        <end position="112"/>
    </location>
</feature>
<proteinExistence type="predicted"/>
<dbReference type="Proteomes" id="UP000236319">
    <property type="component" value="Unassembled WGS sequence"/>
</dbReference>
<dbReference type="OrthoDB" id="205993at2759"/>
<keyword evidence="3" id="KW-1185">Reference proteome</keyword>
<dbReference type="EMBL" id="BDSA01000005">
    <property type="protein sequence ID" value="GBE62559.1"/>
    <property type="molecule type" value="Genomic_DNA"/>
</dbReference>
<dbReference type="GeneID" id="39876329"/>
<feature type="compositionally biased region" description="Acidic residues" evidence="1">
    <location>
        <begin position="46"/>
        <end position="61"/>
    </location>
</feature>
<protein>
    <submittedName>
        <fullName evidence="2">Transcription factor 25, putative</fullName>
    </submittedName>
</protein>
<dbReference type="InterPro" id="IPR006994">
    <property type="entry name" value="TCF25/Rqc1"/>
</dbReference>
<evidence type="ECO:0000313" key="3">
    <source>
        <dbReference type="Proteomes" id="UP000236319"/>
    </source>
</evidence>
<dbReference type="RefSeq" id="XP_028868802.1">
    <property type="nucleotide sequence ID" value="XM_029012969.1"/>
</dbReference>
<dbReference type="GO" id="GO:1990112">
    <property type="term" value="C:RQC complex"/>
    <property type="evidence" value="ECO:0007669"/>
    <property type="project" value="TreeGrafter"/>
</dbReference>
<gene>
    <name evidence="2" type="ORF">BOVATA_040520</name>
</gene>
<feature type="compositionally biased region" description="Polar residues" evidence="1">
    <location>
        <begin position="76"/>
        <end position="90"/>
    </location>
</feature>
<feature type="compositionally biased region" description="Basic and acidic residues" evidence="1">
    <location>
        <begin position="9"/>
        <end position="20"/>
    </location>
</feature>
<dbReference type="AlphaFoldDB" id="A0A2H6KHW1"/>
<evidence type="ECO:0000256" key="1">
    <source>
        <dbReference type="SAM" id="MobiDB-lite"/>
    </source>
</evidence>